<accession>A0ACC1D880</accession>
<dbReference type="EMBL" id="CM034393">
    <property type="protein sequence ID" value="KAJ0180123.1"/>
    <property type="molecule type" value="Genomic_DNA"/>
</dbReference>
<evidence type="ECO:0000313" key="2">
    <source>
        <dbReference type="Proteomes" id="UP000824533"/>
    </source>
</evidence>
<gene>
    <name evidence="1" type="ORF">K1T71_004714</name>
</gene>
<proteinExistence type="predicted"/>
<organism evidence="1 2">
    <name type="scientific">Dendrolimus kikuchii</name>
    <dbReference type="NCBI Taxonomy" id="765133"/>
    <lineage>
        <taxon>Eukaryota</taxon>
        <taxon>Metazoa</taxon>
        <taxon>Ecdysozoa</taxon>
        <taxon>Arthropoda</taxon>
        <taxon>Hexapoda</taxon>
        <taxon>Insecta</taxon>
        <taxon>Pterygota</taxon>
        <taxon>Neoptera</taxon>
        <taxon>Endopterygota</taxon>
        <taxon>Lepidoptera</taxon>
        <taxon>Glossata</taxon>
        <taxon>Ditrysia</taxon>
        <taxon>Bombycoidea</taxon>
        <taxon>Lasiocampidae</taxon>
        <taxon>Dendrolimus</taxon>
    </lineage>
</organism>
<comment type="caution">
    <text evidence="1">The sequence shown here is derived from an EMBL/GenBank/DDBJ whole genome shotgun (WGS) entry which is preliminary data.</text>
</comment>
<protein>
    <submittedName>
        <fullName evidence="1">Uncharacterized protein</fullName>
    </submittedName>
</protein>
<sequence length="361" mass="42616">MKEVDLYYGRYSSTVQFAGSHFDNLRIKKPDEFDMDIIIDLPLNLREDFRNPRGSDIVLEPKAAGFLQLRMGEQFQNLPMRDSWLINKYAYEWRDGNNFLLRSNFLDWFKGVVDKALNSSRQSITASPIYYVDGVPYTVRKSESGPAVTLIIENTSRGFRMDVDLVPAFKFPEERWPIGPNYRQIPDNCKKGYWMVVGKPNKAAQNQHEMNRSWRIALHNQERELMHDSNHLRQTIRLIKKLRDTQGMKEIASYYIKTIFFWEIIERNEGFWSKNNPTMLFKIMVKRFHEVLVAGKIPYFWNKDNNLIGNVSRVTLNQYAAKLVPLINILNSENSNNKDYKQVARFMLTSEEYDKYKIYLS</sequence>
<name>A0ACC1D880_9NEOP</name>
<dbReference type="Proteomes" id="UP000824533">
    <property type="component" value="Linkage Group LG07"/>
</dbReference>
<reference evidence="1 2" key="1">
    <citation type="journal article" date="2021" name="Front. Genet.">
        <title>Chromosome-Level Genome Assembly Reveals Significant Gene Expansion in the Toll and IMD Signaling Pathways of Dendrolimus kikuchii.</title>
        <authorList>
            <person name="Zhou J."/>
            <person name="Wu P."/>
            <person name="Xiong Z."/>
            <person name="Liu N."/>
            <person name="Zhao N."/>
            <person name="Ji M."/>
            <person name="Qiu Y."/>
            <person name="Yang B."/>
        </authorList>
    </citation>
    <scope>NUCLEOTIDE SEQUENCE [LARGE SCALE GENOMIC DNA]</scope>
    <source>
        <strain evidence="1">Ann1</strain>
    </source>
</reference>
<keyword evidence="2" id="KW-1185">Reference proteome</keyword>
<evidence type="ECO:0000313" key="1">
    <source>
        <dbReference type="EMBL" id="KAJ0180123.1"/>
    </source>
</evidence>